<evidence type="ECO:0000313" key="1">
    <source>
        <dbReference type="EMBL" id="RRQ51303.1"/>
    </source>
</evidence>
<dbReference type="OrthoDB" id="7406594at2"/>
<name>A0A3R8Q1V1_9SPHN</name>
<proteinExistence type="predicted"/>
<dbReference type="Proteomes" id="UP000268553">
    <property type="component" value="Unassembled WGS sequence"/>
</dbReference>
<comment type="caution">
    <text evidence="1">The sequence shown here is derived from an EMBL/GenBank/DDBJ whole genome shotgun (WGS) entry which is preliminary data.</text>
</comment>
<reference evidence="1 2" key="1">
    <citation type="submission" date="2018-12" db="EMBL/GenBank/DDBJ databases">
        <authorList>
            <person name="Kim S.-J."/>
            <person name="Jung G.-Y."/>
        </authorList>
    </citation>
    <scope>NUCLEOTIDE SEQUENCE [LARGE SCALE GENOMIC DNA]</scope>
    <source>
        <strain evidence="1 2">03SU3-P</strain>
    </source>
</reference>
<accession>A0A3R8Q1V1</accession>
<dbReference type="AlphaFoldDB" id="A0A3R8Q1V1"/>
<organism evidence="1 2">
    <name type="scientific">Sphingorhabdus wooponensis</name>
    <dbReference type="NCBI Taxonomy" id="940136"/>
    <lineage>
        <taxon>Bacteria</taxon>
        <taxon>Pseudomonadati</taxon>
        <taxon>Pseudomonadota</taxon>
        <taxon>Alphaproteobacteria</taxon>
        <taxon>Sphingomonadales</taxon>
        <taxon>Sphingomonadaceae</taxon>
        <taxon>Sphingorhabdus</taxon>
    </lineage>
</organism>
<gene>
    <name evidence="1" type="ORF">D7D48_08595</name>
</gene>
<dbReference type="EMBL" id="RWJI01000002">
    <property type="protein sequence ID" value="RRQ51303.1"/>
    <property type="molecule type" value="Genomic_DNA"/>
</dbReference>
<evidence type="ECO:0000313" key="2">
    <source>
        <dbReference type="Proteomes" id="UP000268553"/>
    </source>
</evidence>
<sequence>MPPSFVVAADNASYADIADLVVISPLIVDVTIRNVRKLSAEQAAGVPASVERVLVEADVMALIRGEGGVTPRIRFLLDVPKNGKGKIPKLQKQRIYLFGRQVTGRPGEVQLTRPNALASFSTANDAIVRAIVKEAVQVNAAPHIAGVSSAFHSAGTVLGEGETQIFLKTNNDQPLSLTILSRPGQQKQWAVSTAEVIDASATAPQRFTLLWYRLACGLPRALPSDRVEGVLNADIARAKADYKFVIDSLGPCGRKR</sequence>
<keyword evidence="2" id="KW-1185">Reference proteome</keyword>
<protein>
    <submittedName>
        <fullName evidence="1">Uncharacterized protein</fullName>
    </submittedName>
</protein>